<reference evidence="1" key="1">
    <citation type="submission" date="2020-01" db="EMBL/GenBank/DDBJ databases">
        <authorList>
            <person name="Mishra B."/>
        </authorList>
    </citation>
    <scope>NUCLEOTIDE SEQUENCE [LARGE SCALE GENOMIC DNA]</scope>
</reference>
<proteinExistence type="predicted"/>
<gene>
    <name evidence="1" type="ORF">MERR_LOCUS30169</name>
</gene>
<name>A0A6D2K436_9BRAS</name>
<dbReference type="EMBL" id="CACVBM020001274">
    <property type="protein sequence ID" value="CAA7042934.1"/>
    <property type="molecule type" value="Genomic_DNA"/>
</dbReference>
<accession>A0A6D2K436</accession>
<comment type="caution">
    <text evidence="1">The sequence shown here is derived from an EMBL/GenBank/DDBJ whole genome shotgun (WGS) entry which is preliminary data.</text>
</comment>
<organism evidence="1 2">
    <name type="scientific">Microthlaspi erraticum</name>
    <dbReference type="NCBI Taxonomy" id="1685480"/>
    <lineage>
        <taxon>Eukaryota</taxon>
        <taxon>Viridiplantae</taxon>
        <taxon>Streptophyta</taxon>
        <taxon>Embryophyta</taxon>
        <taxon>Tracheophyta</taxon>
        <taxon>Spermatophyta</taxon>
        <taxon>Magnoliopsida</taxon>
        <taxon>eudicotyledons</taxon>
        <taxon>Gunneridae</taxon>
        <taxon>Pentapetalae</taxon>
        <taxon>rosids</taxon>
        <taxon>malvids</taxon>
        <taxon>Brassicales</taxon>
        <taxon>Brassicaceae</taxon>
        <taxon>Coluteocarpeae</taxon>
        <taxon>Microthlaspi</taxon>
    </lineage>
</organism>
<dbReference type="Proteomes" id="UP000467841">
    <property type="component" value="Unassembled WGS sequence"/>
</dbReference>
<evidence type="ECO:0000313" key="2">
    <source>
        <dbReference type="Proteomes" id="UP000467841"/>
    </source>
</evidence>
<protein>
    <submittedName>
        <fullName evidence="1">Uncharacterized protein</fullName>
    </submittedName>
</protein>
<sequence>MDIIHTIDSRNDHRNPKRLWNRKNETEKHYRYDEPLATDLWRLWIRRRFPHGGGVSTKLRSTNRLTIRDLNGVVLEGTGSWRKLETVSFWRTVGCKYGAGAPQMRYRYHSR</sequence>
<keyword evidence="2" id="KW-1185">Reference proteome</keyword>
<dbReference type="AlphaFoldDB" id="A0A6D2K436"/>
<evidence type="ECO:0000313" key="1">
    <source>
        <dbReference type="EMBL" id="CAA7042934.1"/>
    </source>
</evidence>